<feature type="region of interest" description="Disordered" evidence="1">
    <location>
        <begin position="1"/>
        <end position="21"/>
    </location>
</feature>
<dbReference type="RefSeq" id="WP_141321453.1">
    <property type="nucleotide sequence ID" value="NZ_BJLP01000043.1"/>
</dbReference>
<accession>A0A4Y3KDC8</accession>
<evidence type="ECO:0000313" key="3">
    <source>
        <dbReference type="Proteomes" id="UP000315842"/>
    </source>
</evidence>
<evidence type="ECO:0000313" key="2">
    <source>
        <dbReference type="EMBL" id="GEA81987.1"/>
    </source>
</evidence>
<organism evidence="2 3">
    <name type="scientific">Cellulomonas uda</name>
    <dbReference type="NCBI Taxonomy" id="1714"/>
    <lineage>
        <taxon>Bacteria</taxon>
        <taxon>Bacillati</taxon>
        <taxon>Actinomycetota</taxon>
        <taxon>Actinomycetes</taxon>
        <taxon>Micrococcales</taxon>
        <taxon>Cellulomonadaceae</taxon>
        <taxon>Cellulomonas</taxon>
    </lineage>
</organism>
<sequence>MNTQNQDILPLGPAPRPATDDDLTARLRTALTTSAGVEPASAEHLRVAASVAGADVPTLDVDLTGVTVSPREARASRAAAGAPDPVARERGTVGKLRVEAHPVTVVGAAVDVVVEAAGVPFEWVETADGGVGLAWVEPDASSPVTGSARLAVPARAIQAAAERVAAQLAAANGLTLARLDVRLAPAGDNGVAVTVEAQVKKTLLSATVEAGMTAVVDDALGVTLRDVRVTSRNPVVAALLVAARSRVERYDGRRFDLVSELPAGIRLADVRVTVGDEVVLTARAQ</sequence>
<dbReference type="EMBL" id="BJLP01000043">
    <property type="protein sequence ID" value="GEA81987.1"/>
    <property type="molecule type" value="Genomic_DNA"/>
</dbReference>
<keyword evidence="3" id="KW-1185">Reference proteome</keyword>
<gene>
    <name evidence="2" type="ORF">CUD01_24310</name>
</gene>
<reference evidence="2 3" key="1">
    <citation type="submission" date="2019-06" db="EMBL/GenBank/DDBJ databases">
        <title>Whole genome shotgun sequence of Cellulomonas uda NBRC 3747.</title>
        <authorList>
            <person name="Hosoyama A."/>
            <person name="Uohara A."/>
            <person name="Ohji S."/>
            <person name="Ichikawa N."/>
        </authorList>
    </citation>
    <scope>NUCLEOTIDE SEQUENCE [LARGE SCALE GENOMIC DNA]</scope>
    <source>
        <strain evidence="2 3">NBRC 3747</strain>
    </source>
</reference>
<evidence type="ECO:0000256" key="1">
    <source>
        <dbReference type="SAM" id="MobiDB-lite"/>
    </source>
</evidence>
<dbReference type="Proteomes" id="UP000315842">
    <property type="component" value="Unassembled WGS sequence"/>
</dbReference>
<name>A0A4Y3KDC8_CELUD</name>
<proteinExistence type="predicted"/>
<dbReference type="AlphaFoldDB" id="A0A4Y3KDC8"/>
<protein>
    <submittedName>
        <fullName evidence="2">Uncharacterized protein</fullName>
    </submittedName>
</protein>
<comment type="caution">
    <text evidence="2">The sequence shown here is derived from an EMBL/GenBank/DDBJ whole genome shotgun (WGS) entry which is preliminary data.</text>
</comment>